<dbReference type="InterPro" id="IPR010982">
    <property type="entry name" value="Lambda_DNA-bd_dom_sf"/>
</dbReference>
<name>N7A0W7_9RHOO</name>
<gene>
    <name evidence="1" type="ORF">C667_06019</name>
</gene>
<dbReference type="GO" id="GO:0003677">
    <property type="term" value="F:DNA binding"/>
    <property type="evidence" value="ECO:0007669"/>
    <property type="project" value="InterPro"/>
</dbReference>
<dbReference type="AlphaFoldDB" id="N7A0W7"/>
<sequence length="145" mass="16194">MKTPPRIETARVTGDLKLEIGWSTGETLPVDLSDLAQPPFDALRTPDFFARMTRDEWGHGLDWPDGLGLGADRLYELSRRQAGLPTASEFNDWMQRNGLSLASAAESLGMTRRMIAHYRTGSRPIPKVVGLACLGWESRRRQRAA</sequence>
<keyword evidence="2" id="KW-1185">Reference proteome</keyword>
<organism evidence="1 2">
    <name type="scientific">Thauera phenylacetica B4P</name>
    <dbReference type="NCBI Taxonomy" id="1234382"/>
    <lineage>
        <taxon>Bacteria</taxon>
        <taxon>Pseudomonadati</taxon>
        <taxon>Pseudomonadota</taxon>
        <taxon>Betaproteobacteria</taxon>
        <taxon>Rhodocyclales</taxon>
        <taxon>Zoogloeaceae</taxon>
        <taxon>Thauera</taxon>
    </lineage>
</organism>
<evidence type="ECO:0000313" key="1">
    <source>
        <dbReference type="EMBL" id="ENO97994.1"/>
    </source>
</evidence>
<dbReference type="EMBL" id="AMXF01000025">
    <property type="protein sequence ID" value="ENO97994.1"/>
    <property type="molecule type" value="Genomic_DNA"/>
</dbReference>
<accession>N7A0W7</accession>
<proteinExistence type="predicted"/>
<dbReference type="InterPro" id="IPR036782">
    <property type="entry name" value="NE0471-like_N"/>
</dbReference>
<protein>
    <recommendedName>
        <fullName evidence="3">DUF2442 domain-containing protein</fullName>
    </recommendedName>
</protein>
<dbReference type="Proteomes" id="UP000013047">
    <property type="component" value="Unassembled WGS sequence"/>
</dbReference>
<dbReference type="Gene3D" id="1.10.260.40">
    <property type="entry name" value="lambda repressor-like DNA-binding domains"/>
    <property type="match status" value="1"/>
</dbReference>
<dbReference type="OrthoDB" id="6935755at2"/>
<evidence type="ECO:0000313" key="2">
    <source>
        <dbReference type="Proteomes" id="UP000013047"/>
    </source>
</evidence>
<dbReference type="SUPFAM" id="SSF47413">
    <property type="entry name" value="lambda repressor-like DNA-binding domains"/>
    <property type="match status" value="1"/>
</dbReference>
<dbReference type="SUPFAM" id="SSF143880">
    <property type="entry name" value="NE0471 N-terminal domain-like"/>
    <property type="match status" value="1"/>
</dbReference>
<dbReference type="InterPro" id="IPR018841">
    <property type="entry name" value="DUF2442"/>
</dbReference>
<evidence type="ECO:0008006" key="3">
    <source>
        <dbReference type="Google" id="ProtNLM"/>
    </source>
</evidence>
<reference evidence="1 2" key="1">
    <citation type="submission" date="2012-09" db="EMBL/GenBank/DDBJ databases">
        <title>Draft Genome Sequences of 6 Strains from Genus Thauera.</title>
        <authorList>
            <person name="Liu B."/>
            <person name="Shapleigh J.P."/>
            <person name="Frostegard A.H."/>
        </authorList>
    </citation>
    <scope>NUCLEOTIDE SEQUENCE [LARGE SCALE GENOMIC DNA]</scope>
    <source>
        <strain evidence="1 2">B4P</strain>
    </source>
</reference>
<comment type="caution">
    <text evidence="1">The sequence shown here is derived from an EMBL/GenBank/DDBJ whole genome shotgun (WGS) entry which is preliminary data.</text>
</comment>
<dbReference type="Gene3D" id="3.30.2020.10">
    <property type="entry name" value="NE0471-like N-terminal domain"/>
    <property type="match status" value="1"/>
</dbReference>
<dbReference type="Pfam" id="PF10387">
    <property type="entry name" value="DUF2442"/>
    <property type="match status" value="1"/>
</dbReference>
<dbReference type="RefSeq" id="WP_004358477.1">
    <property type="nucleotide sequence ID" value="NZ_AMXF01000025.1"/>
</dbReference>